<keyword evidence="2" id="KW-1185">Reference proteome</keyword>
<dbReference type="Proteomes" id="UP001595616">
    <property type="component" value="Unassembled WGS sequence"/>
</dbReference>
<dbReference type="EMBL" id="JBHRYQ010000001">
    <property type="protein sequence ID" value="MFC3810802.1"/>
    <property type="molecule type" value="Genomic_DNA"/>
</dbReference>
<name>A0ABV7YXZ4_9BACT</name>
<reference evidence="2" key="1">
    <citation type="journal article" date="2019" name="Int. J. Syst. Evol. Microbiol.">
        <title>The Global Catalogue of Microorganisms (GCM) 10K type strain sequencing project: providing services to taxonomists for standard genome sequencing and annotation.</title>
        <authorList>
            <consortium name="The Broad Institute Genomics Platform"/>
            <consortium name="The Broad Institute Genome Sequencing Center for Infectious Disease"/>
            <person name="Wu L."/>
            <person name="Ma J."/>
        </authorList>
    </citation>
    <scope>NUCLEOTIDE SEQUENCE [LARGE SCALE GENOMIC DNA]</scope>
    <source>
        <strain evidence="2">CECT 7956</strain>
    </source>
</reference>
<proteinExistence type="predicted"/>
<protein>
    <submittedName>
        <fullName evidence="1">Uncharacterized protein</fullName>
    </submittedName>
</protein>
<evidence type="ECO:0000313" key="2">
    <source>
        <dbReference type="Proteomes" id="UP001595616"/>
    </source>
</evidence>
<accession>A0ABV7YXZ4</accession>
<comment type="caution">
    <text evidence="1">The sequence shown here is derived from an EMBL/GenBank/DDBJ whole genome shotgun (WGS) entry which is preliminary data.</text>
</comment>
<organism evidence="1 2">
    <name type="scientific">Lacihabitans lacunae</name>
    <dbReference type="NCBI Taxonomy" id="1028214"/>
    <lineage>
        <taxon>Bacteria</taxon>
        <taxon>Pseudomonadati</taxon>
        <taxon>Bacteroidota</taxon>
        <taxon>Cytophagia</taxon>
        <taxon>Cytophagales</taxon>
        <taxon>Leadbetterellaceae</taxon>
        <taxon>Lacihabitans</taxon>
    </lineage>
</organism>
<dbReference type="RefSeq" id="WP_379837228.1">
    <property type="nucleotide sequence ID" value="NZ_JBHRYQ010000001.1"/>
</dbReference>
<sequence length="189" mass="22108">MPKAIVKELEHSILTLPQKEKDRLLLRLISQKPILIEQLHYKLLEDPVLDLEERFQQAKADISTLIFISKGQKEKAMLQNIRKANATITHHKRITSDKIGEVRLAVFLVDCVLETNKLVFVEGNFSFYYEKAYTYILKKVWAILKLIEKLHEDYFIEFESDLNRILHNINNGLMAPLAKQLSIPKEFSF</sequence>
<gene>
    <name evidence="1" type="ORF">ACFOOI_09055</name>
</gene>
<evidence type="ECO:0000313" key="1">
    <source>
        <dbReference type="EMBL" id="MFC3810802.1"/>
    </source>
</evidence>